<gene>
    <name evidence="6" type="ORF">A3B45_00640</name>
</gene>
<dbReference type="SUPFAM" id="SSF53335">
    <property type="entry name" value="S-adenosyl-L-methionine-dependent methyltransferases"/>
    <property type="match status" value="1"/>
</dbReference>
<reference evidence="6 7" key="1">
    <citation type="journal article" date="2016" name="Nat. Commun.">
        <title>Thousands of microbial genomes shed light on interconnected biogeochemical processes in an aquifer system.</title>
        <authorList>
            <person name="Anantharaman K."/>
            <person name="Brown C.T."/>
            <person name="Hug L.A."/>
            <person name="Sharon I."/>
            <person name="Castelle C.J."/>
            <person name="Probst A.J."/>
            <person name="Thomas B.C."/>
            <person name="Singh A."/>
            <person name="Wilkins M.J."/>
            <person name="Karaoz U."/>
            <person name="Brodie E.L."/>
            <person name="Williams K.H."/>
            <person name="Hubbard S.S."/>
            <person name="Banfield J.F."/>
        </authorList>
    </citation>
    <scope>NUCLEOTIDE SEQUENCE [LARGE SCALE GENOMIC DNA]</scope>
</reference>
<comment type="caution">
    <text evidence="6">The sequence shown here is derived from an EMBL/GenBank/DDBJ whole genome shotgun (WGS) entry which is preliminary data.</text>
</comment>
<dbReference type="GO" id="GO:0008170">
    <property type="term" value="F:N-methyltransferase activity"/>
    <property type="evidence" value="ECO:0007669"/>
    <property type="project" value="InterPro"/>
</dbReference>
<dbReference type="EMBL" id="MFDM01000030">
    <property type="protein sequence ID" value="OGE42148.1"/>
    <property type="molecule type" value="Genomic_DNA"/>
</dbReference>
<dbReference type="Gene3D" id="3.40.50.150">
    <property type="entry name" value="Vaccinia Virus protein VP39"/>
    <property type="match status" value="1"/>
</dbReference>
<dbReference type="Pfam" id="PF01555">
    <property type="entry name" value="N6_N4_Mtase"/>
    <property type="match status" value="1"/>
</dbReference>
<protein>
    <recommendedName>
        <fullName evidence="4">Methyltransferase</fullName>
        <ecNumber evidence="4">2.1.1.-</ecNumber>
    </recommendedName>
</protein>
<keyword evidence="3" id="KW-0808">Transferase</keyword>
<feature type="domain" description="DNA methylase N-4/N-6" evidence="5">
    <location>
        <begin position="32"/>
        <end position="289"/>
    </location>
</feature>
<sequence length="303" mass="35538">MKINTDYNSGLENNLILNDSLLILPKIEAHSVDHCITDPPYNISGYDGKKKIGWLKSNGYWTGEKNFNKVDEKWDSFSNKTYEDFTQVWLKEIFRIIKPNGNIIIFGSHHNIFKIASILEKEGKKILNFITWYKRNAFPNITHRMLCDSTEFIIWAVNNSQKEAKNWTFNYDALKKLNQIKKCDKCKKTLDSNYKYCPFCGNNNLKSINLQMRNMWDVLGTPTTERRQGKHPTQKPIEIIKRIVIGATKEKDIIIDPFAGSGTLPLVTQKYKRRYIAIEKEKEFYELITKRLQANEQLNIQDW</sequence>
<dbReference type="InterPro" id="IPR029063">
    <property type="entry name" value="SAM-dependent_MTases_sf"/>
</dbReference>
<evidence type="ECO:0000256" key="4">
    <source>
        <dbReference type="RuleBase" id="RU362026"/>
    </source>
</evidence>
<evidence type="ECO:0000313" key="7">
    <source>
        <dbReference type="Proteomes" id="UP000178565"/>
    </source>
</evidence>
<dbReference type="PROSITE" id="PS00092">
    <property type="entry name" value="N6_MTASE"/>
    <property type="match status" value="1"/>
</dbReference>
<evidence type="ECO:0000256" key="1">
    <source>
        <dbReference type="ARBA" id="ARBA00006594"/>
    </source>
</evidence>
<name>A0A1F5KMH8_9BACT</name>
<dbReference type="GO" id="GO:0032259">
    <property type="term" value="P:methylation"/>
    <property type="evidence" value="ECO:0007669"/>
    <property type="project" value="UniProtKB-KW"/>
</dbReference>
<dbReference type="InterPro" id="IPR002941">
    <property type="entry name" value="DNA_methylase_N4/N6"/>
</dbReference>
<evidence type="ECO:0000256" key="3">
    <source>
        <dbReference type="ARBA" id="ARBA00022679"/>
    </source>
</evidence>
<dbReference type="EC" id="2.1.1.-" evidence="4"/>
<dbReference type="InterPro" id="IPR001091">
    <property type="entry name" value="RM_Methyltransferase"/>
</dbReference>
<keyword evidence="2" id="KW-0489">Methyltransferase</keyword>
<dbReference type="GO" id="GO:0003677">
    <property type="term" value="F:DNA binding"/>
    <property type="evidence" value="ECO:0007669"/>
    <property type="project" value="InterPro"/>
</dbReference>
<comment type="similarity">
    <text evidence="1 4">Belongs to the N(4)/N(6)-methyltransferase family.</text>
</comment>
<dbReference type="InterPro" id="IPR002052">
    <property type="entry name" value="DNA_methylase_N6_adenine_CS"/>
</dbReference>
<dbReference type="PRINTS" id="PR00508">
    <property type="entry name" value="S21N4MTFRASE"/>
</dbReference>
<dbReference type="AlphaFoldDB" id="A0A1F5KMH8"/>
<accession>A0A1F5KMH8</accession>
<dbReference type="STRING" id="1797785.A3B45_00640"/>
<evidence type="ECO:0000313" key="6">
    <source>
        <dbReference type="EMBL" id="OGE42148.1"/>
    </source>
</evidence>
<organism evidence="6 7">
    <name type="scientific">Candidatus Daviesbacteria bacterium RIFCSPLOWO2_01_FULL_39_12</name>
    <dbReference type="NCBI Taxonomy" id="1797785"/>
    <lineage>
        <taxon>Bacteria</taxon>
        <taxon>Candidatus Daviesiibacteriota</taxon>
    </lineage>
</organism>
<evidence type="ECO:0000256" key="2">
    <source>
        <dbReference type="ARBA" id="ARBA00022603"/>
    </source>
</evidence>
<evidence type="ECO:0000259" key="5">
    <source>
        <dbReference type="Pfam" id="PF01555"/>
    </source>
</evidence>
<dbReference type="Proteomes" id="UP000178565">
    <property type="component" value="Unassembled WGS sequence"/>
</dbReference>
<proteinExistence type="inferred from homology"/>